<keyword evidence="2" id="KW-1185">Reference proteome</keyword>
<dbReference type="RefSeq" id="WP_377607817.1">
    <property type="nucleotide sequence ID" value="NZ_JBHUME010000021.1"/>
</dbReference>
<proteinExistence type="predicted"/>
<evidence type="ECO:0000313" key="1">
    <source>
        <dbReference type="EMBL" id="MFD2615687.1"/>
    </source>
</evidence>
<comment type="caution">
    <text evidence="1">The sequence shown here is derived from an EMBL/GenBank/DDBJ whole genome shotgun (WGS) entry which is preliminary data.</text>
</comment>
<dbReference type="EMBL" id="JBHUME010000021">
    <property type="protein sequence ID" value="MFD2615687.1"/>
    <property type="molecule type" value="Genomic_DNA"/>
</dbReference>
<dbReference type="Proteomes" id="UP001597541">
    <property type="component" value="Unassembled WGS sequence"/>
</dbReference>
<name>A0ABW5PN26_9BACL</name>
<sequence length="164" mass="18815">MIKLDAEHKEYAEKLLKHIFIGSQLDGVKFGLGPAALLIRFQHYYRDHFPDQLWLNIESRWGVLPKNTGYFPNSEDEMSELSEEDEYKLIFGLRREKIVNVKLGKLAPHLHIEFESGRTLFVNGHHHKYECWQAGNGLGSNGNEWFVVATPGDGISSWAPESFS</sequence>
<reference evidence="2" key="1">
    <citation type="journal article" date="2019" name="Int. J. Syst. Evol. Microbiol.">
        <title>The Global Catalogue of Microorganisms (GCM) 10K type strain sequencing project: providing services to taxonomists for standard genome sequencing and annotation.</title>
        <authorList>
            <consortium name="The Broad Institute Genomics Platform"/>
            <consortium name="The Broad Institute Genome Sequencing Center for Infectious Disease"/>
            <person name="Wu L."/>
            <person name="Ma J."/>
        </authorList>
    </citation>
    <scope>NUCLEOTIDE SEQUENCE [LARGE SCALE GENOMIC DNA]</scope>
    <source>
        <strain evidence="2">KCTC 3950</strain>
    </source>
</reference>
<accession>A0ABW5PN26</accession>
<gene>
    <name evidence="1" type="ORF">ACFSUF_25085</name>
</gene>
<organism evidence="1 2">
    <name type="scientific">Paenibacillus gansuensis</name>
    <dbReference type="NCBI Taxonomy" id="306542"/>
    <lineage>
        <taxon>Bacteria</taxon>
        <taxon>Bacillati</taxon>
        <taxon>Bacillota</taxon>
        <taxon>Bacilli</taxon>
        <taxon>Bacillales</taxon>
        <taxon>Paenibacillaceae</taxon>
        <taxon>Paenibacillus</taxon>
    </lineage>
</organism>
<protein>
    <submittedName>
        <fullName evidence="1">Uncharacterized protein</fullName>
    </submittedName>
</protein>
<evidence type="ECO:0000313" key="2">
    <source>
        <dbReference type="Proteomes" id="UP001597541"/>
    </source>
</evidence>